<name>A0ABR7P978_9FIRM</name>
<organism evidence="2 3">
    <name type="scientific">Blautia stercoris</name>
    <dbReference type="NCBI Taxonomy" id="871664"/>
    <lineage>
        <taxon>Bacteria</taxon>
        <taxon>Bacillati</taxon>
        <taxon>Bacillota</taxon>
        <taxon>Clostridia</taxon>
        <taxon>Lachnospirales</taxon>
        <taxon>Lachnospiraceae</taxon>
        <taxon>Blautia</taxon>
    </lineage>
</organism>
<dbReference type="PANTHER" id="PTHR43611">
    <property type="entry name" value="ALPHA-D-GLUCOSE 1-PHOSPHATE PHOSPHATASE"/>
    <property type="match status" value="1"/>
</dbReference>
<dbReference type="NCBIfam" id="TIGR01509">
    <property type="entry name" value="HAD-SF-IA-v3"/>
    <property type="match status" value="1"/>
</dbReference>
<dbReference type="RefSeq" id="WP_117455050.1">
    <property type="nucleotide sequence ID" value="NZ_JACRTP010000001.1"/>
</dbReference>
<dbReference type="InterPro" id="IPR023214">
    <property type="entry name" value="HAD_sf"/>
</dbReference>
<dbReference type="Proteomes" id="UP000661649">
    <property type="component" value="Unassembled WGS sequence"/>
</dbReference>
<comment type="caution">
    <text evidence="2">The sequence shown here is derived from an EMBL/GenBank/DDBJ whole genome shotgun (WGS) entry which is preliminary data.</text>
</comment>
<dbReference type="InterPro" id="IPR023198">
    <property type="entry name" value="PGP-like_dom2"/>
</dbReference>
<evidence type="ECO:0000313" key="3">
    <source>
        <dbReference type="Proteomes" id="UP000661649"/>
    </source>
</evidence>
<dbReference type="SFLD" id="SFLDS00003">
    <property type="entry name" value="Haloacid_Dehalogenase"/>
    <property type="match status" value="1"/>
</dbReference>
<keyword evidence="1" id="KW-0812">Transmembrane</keyword>
<dbReference type="InterPro" id="IPR006439">
    <property type="entry name" value="HAD-SF_hydro_IA"/>
</dbReference>
<dbReference type="SFLD" id="SFLDG01129">
    <property type="entry name" value="C1.5:_HAD__Beta-PGM__Phosphata"/>
    <property type="match status" value="1"/>
</dbReference>
<feature type="transmembrane region" description="Helical" evidence="1">
    <location>
        <begin position="37"/>
        <end position="59"/>
    </location>
</feature>
<dbReference type="CDD" id="cd02603">
    <property type="entry name" value="HAD_sEH-N_like"/>
    <property type="match status" value="1"/>
</dbReference>
<dbReference type="EMBL" id="JACRTP010000001">
    <property type="protein sequence ID" value="MBC8627864.1"/>
    <property type="molecule type" value="Genomic_DNA"/>
</dbReference>
<evidence type="ECO:0000256" key="1">
    <source>
        <dbReference type="SAM" id="Phobius"/>
    </source>
</evidence>
<proteinExistence type="predicted"/>
<reference evidence="2 3" key="1">
    <citation type="submission" date="2020-08" db="EMBL/GenBank/DDBJ databases">
        <title>Genome public.</title>
        <authorList>
            <person name="Liu C."/>
            <person name="Sun Q."/>
        </authorList>
    </citation>
    <scope>NUCLEOTIDE SEQUENCE [LARGE SCALE GENOMIC DNA]</scope>
    <source>
        <strain evidence="2 3">3_YM_SP_D4_24.mj</strain>
    </source>
</reference>
<gene>
    <name evidence="2" type="ORF">H8712_04395</name>
</gene>
<accession>A0ABR7P978</accession>
<dbReference type="InterPro" id="IPR036412">
    <property type="entry name" value="HAD-like_sf"/>
</dbReference>
<keyword evidence="3" id="KW-1185">Reference proteome</keyword>
<keyword evidence="1" id="KW-1133">Transmembrane helix</keyword>
<sequence>MKKLKQLLALLVVILLLGLYALTLVFALMKSPAAQDLLLASLYATVILPVLIYAILLVYKWRKPDDKIPKIDEKHAKVNTIIFDLGKVLVDYDWQDYLKSMAFDDDAIEAVGDAMFASDDWVEADRGVRTEEEILQSFIDNDPEYEKQIRDAFDDMGFTIHAFSYTKTWLKYLKRRGYKLYYLSNFSKPLFERCTQEMEFLNLMDGGYMSWEVQMIKPDAQFYQKLLKDFKIEPSKAVFLDDVMENIAEARAQGLNAVHFTNKKEAIRALKDDFGVE</sequence>
<dbReference type="Gene3D" id="1.10.150.240">
    <property type="entry name" value="Putative phosphatase, domain 2"/>
    <property type="match status" value="1"/>
</dbReference>
<evidence type="ECO:0000313" key="2">
    <source>
        <dbReference type="EMBL" id="MBC8627864.1"/>
    </source>
</evidence>
<keyword evidence="1" id="KW-0472">Membrane</keyword>
<dbReference type="SUPFAM" id="SSF56784">
    <property type="entry name" value="HAD-like"/>
    <property type="match status" value="1"/>
</dbReference>
<protein>
    <submittedName>
        <fullName evidence="2">HAD family phosphatase</fullName>
    </submittedName>
</protein>
<dbReference type="Pfam" id="PF00702">
    <property type="entry name" value="Hydrolase"/>
    <property type="match status" value="1"/>
</dbReference>
<dbReference type="Gene3D" id="3.40.50.1000">
    <property type="entry name" value="HAD superfamily/HAD-like"/>
    <property type="match status" value="1"/>
</dbReference>
<dbReference type="PANTHER" id="PTHR43611:SF3">
    <property type="entry name" value="FLAVIN MONONUCLEOTIDE HYDROLASE 1, CHLOROPLATIC"/>
    <property type="match status" value="1"/>
</dbReference>